<dbReference type="VEuPathDB" id="FungiDB:AB675_4111"/>
<comment type="function">
    <text evidence="14">Protease with a carboxypeptidase B-like function involved in the C-terminal processing of the lysine and arginine residues from protein precursors. Promotes cell fusion and is involved in the programmed cell death.</text>
</comment>
<dbReference type="PRINTS" id="PR00724">
    <property type="entry name" value="CRBOXYPTASEC"/>
</dbReference>
<keyword evidence="22" id="KW-1185">Reference proteome</keyword>
<evidence type="ECO:0000256" key="13">
    <source>
        <dbReference type="ARBA" id="ARBA00023180"/>
    </source>
</evidence>
<keyword evidence="13" id="KW-0325">Glycoprotein</keyword>
<reference evidence="21 22" key="1">
    <citation type="submission" date="2015-06" db="EMBL/GenBank/DDBJ databases">
        <title>Draft genome of the ant-associated black yeast Phialophora attae CBS 131958.</title>
        <authorList>
            <person name="Moreno L.F."/>
            <person name="Stielow B.J."/>
            <person name="de Hoog S."/>
            <person name="Vicente V.A."/>
            <person name="Weiss V.A."/>
            <person name="de Vries M."/>
            <person name="Cruz L.M."/>
            <person name="Souza E.M."/>
        </authorList>
    </citation>
    <scope>NUCLEOTIDE SEQUENCE [LARGE SCALE GENOMIC DNA]</scope>
    <source>
        <strain evidence="21 22">CBS 131958</strain>
    </source>
</reference>
<feature type="compositionally biased region" description="Acidic residues" evidence="19">
    <location>
        <begin position="625"/>
        <end position="635"/>
    </location>
</feature>
<feature type="region of interest" description="Disordered" evidence="19">
    <location>
        <begin position="565"/>
        <end position="648"/>
    </location>
</feature>
<accession>A0A0N1NZE9</accession>
<dbReference type="STRING" id="1664694.A0A0N1NZE9"/>
<keyword evidence="11" id="KW-0333">Golgi apparatus</keyword>
<dbReference type="FunFam" id="3.40.50.1820:FF:000121">
    <property type="entry name" value="Carboxypeptidase D"/>
    <property type="match status" value="1"/>
</dbReference>
<dbReference type="GO" id="GO:0004185">
    <property type="term" value="F:serine-type carboxypeptidase activity"/>
    <property type="evidence" value="ECO:0007669"/>
    <property type="project" value="UniProtKB-EC"/>
</dbReference>
<dbReference type="Proteomes" id="UP000038010">
    <property type="component" value="Unassembled WGS sequence"/>
</dbReference>
<evidence type="ECO:0000256" key="16">
    <source>
        <dbReference type="ARBA" id="ARBA00040403"/>
    </source>
</evidence>
<evidence type="ECO:0000256" key="6">
    <source>
        <dbReference type="ARBA" id="ARBA00022692"/>
    </source>
</evidence>
<protein>
    <recommendedName>
        <fullName evidence="17">Pheromone-processing carboxypeptidase KEX1</fullName>
        <ecNumber evidence="15">3.4.16.6</ecNumber>
    </recommendedName>
    <alternativeName>
        <fullName evidence="18">Carboxypeptidase D</fullName>
    </alternativeName>
    <alternativeName>
        <fullName evidence="16">Pheromone-processing carboxypeptidase kex1</fullName>
    </alternativeName>
</protein>
<gene>
    <name evidence="21" type="ORF">AB675_4111</name>
</gene>
<comment type="subcellular location">
    <subcellularLocation>
        <location evidence="2">Golgi apparatus</location>
        <location evidence="2">trans-Golgi network membrane</location>
        <topology evidence="2">Single-pass type I membrane protein</topology>
    </subcellularLocation>
</comment>
<dbReference type="EC" id="3.4.16.6" evidence="15"/>
<evidence type="ECO:0000256" key="2">
    <source>
        <dbReference type="ARBA" id="ARBA00004393"/>
    </source>
</evidence>
<evidence type="ECO:0000256" key="15">
    <source>
        <dbReference type="ARBA" id="ARBA00038895"/>
    </source>
</evidence>
<dbReference type="Pfam" id="PF00450">
    <property type="entry name" value="Peptidase_S10"/>
    <property type="match status" value="1"/>
</dbReference>
<feature type="compositionally biased region" description="Polar residues" evidence="19">
    <location>
        <begin position="494"/>
        <end position="505"/>
    </location>
</feature>
<keyword evidence="12 20" id="KW-0472">Membrane</keyword>
<dbReference type="EMBL" id="LFJN01000018">
    <property type="protein sequence ID" value="KPI38525.1"/>
    <property type="molecule type" value="Genomic_DNA"/>
</dbReference>
<evidence type="ECO:0000256" key="7">
    <source>
        <dbReference type="ARBA" id="ARBA00022703"/>
    </source>
</evidence>
<dbReference type="GeneID" id="28736106"/>
<dbReference type="OrthoDB" id="443318at2759"/>
<feature type="region of interest" description="Disordered" evidence="19">
    <location>
        <begin position="484"/>
        <end position="505"/>
    </location>
</feature>
<evidence type="ECO:0000256" key="19">
    <source>
        <dbReference type="SAM" id="MobiDB-lite"/>
    </source>
</evidence>
<evidence type="ECO:0000256" key="5">
    <source>
        <dbReference type="ARBA" id="ARBA00022670"/>
    </source>
</evidence>
<name>A0A0N1NZE9_9EURO</name>
<dbReference type="PANTHER" id="PTHR11802">
    <property type="entry name" value="SERINE PROTEASE FAMILY S10 SERINE CARBOXYPEPTIDASE"/>
    <property type="match status" value="1"/>
</dbReference>
<keyword evidence="6 20" id="KW-0812">Transmembrane</keyword>
<feature type="transmembrane region" description="Helical" evidence="20">
    <location>
        <begin position="529"/>
        <end position="546"/>
    </location>
</feature>
<dbReference type="GO" id="GO:0006915">
    <property type="term" value="P:apoptotic process"/>
    <property type="evidence" value="ECO:0007669"/>
    <property type="project" value="UniProtKB-KW"/>
</dbReference>
<dbReference type="PANTHER" id="PTHR11802:SF190">
    <property type="entry name" value="PHEROMONE-PROCESSING CARBOXYPEPTIDASE KEX1"/>
    <property type="match status" value="1"/>
</dbReference>
<dbReference type="AlphaFoldDB" id="A0A0N1NZE9"/>
<organism evidence="21 22">
    <name type="scientific">Cyphellophora attinorum</name>
    <dbReference type="NCBI Taxonomy" id="1664694"/>
    <lineage>
        <taxon>Eukaryota</taxon>
        <taxon>Fungi</taxon>
        <taxon>Dikarya</taxon>
        <taxon>Ascomycota</taxon>
        <taxon>Pezizomycotina</taxon>
        <taxon>Eurotiomycetes</taxon>
        <taxon>Chaetothyriomycetidae</taxon>
        <taxon>Chaetothyriales</taxon>
        <taxon>Cyphellophoraceae</taxon>
        <taxon>Cyphellophora</taxon>
    </lineage>
</organism>
<evidence type="ECO:0000256" key="4">
    <source>
        <dbReference type="ARBA" id="ARBA00022645"/>
    </source>
</evidence>
<feature type="compositionally biased region" description="Acidic residues" evidence="19">
    <location>
        <begin position="587"/>
        <end position="597"/>
    </location>
</feature>
<dbReference type="InterPro" id="IPR001563">
    <property type="entry name" value="Peptidase_S10"/>
</dbReference>
<dbReference type="GO" id="GO:0006508">
    <property type="term" value="P:proteolysis"/>
    <property type="evidence" value="ECO:0007669"/>
    <property type="project" value="UniProtKB-KW"/>
</dbReference>
<evidence type="ECO:0000313" key="21">
    <source>
        <dbReference type="EMBL" id="KPI38525.1"/>
    </source>
</evidence>
<comment type="similarity">
    <text evidence="3">Belongs to the peptidase S10 family.</text>
</comment>
<keyword evidence="4 21" id="KW-0121">Carboxypeptidase</keyword>
<comment type="caution">
    <text evidence="21">The sequence shown here is derived from an EMBL/GenBank/DDBJ whole genome shotgun (WGS) entry which is preliminary data.</text>
</comment>
<dbReference type="GO" id="GO:0005802">
    <property type="term" value="C:trans-Golgi network"/>
    <property type="evidence" value="ECO:0007669"/>
    <property type="project" value="TreeGrafter"/>
</dbReference>
<evidence type="ECO:0000256" key="11">
    <source>
        <dbReference type="ARBA" id="ARBA00023034"/>
    </source>
</evidence>
<evidence type="ECO:0000256" key="18">
    <source>
        <dbReference type="ARBA" id="ARBA00042717"/>
    </source>
</evidence>
<comment type="catalytic activity">
    <reaction evidence="1">
        <text>Preferential release of a C-terminal arginine or lysine residue.</text>
        <dbReference type="EC" id="3.4.16.6"/>
    </reaction>
</comment>
<evidence type="ECO:0000256" key="17">
    <source>
        <dbReference type="ARBA" id="ARBA00040628"/>
    </source>
</evidence>
<sequence length="648" mass="71693">MAASPISLDRRKGGWLTRWTRWAMAAAIMMTTFSSAAESKTQADYFVKSLPGQPDGPLLKMHAGHIEVSPEHNGHLFFWLFHNRHIGDRQRTVIWLNGGPGCSSMDGALMEVGPYRVKGDKLEHNEGSWDEFTNLLFVDNPVGTGFSYVNTDSYLHELSEMSAQFMIFLEKFFALFPEYADDDLYFAGESYAGQHIPYISQAILDHNKAAVGNSQKPWNLKGMLIGNGWIAPNEQYQSYLPFAYNKTIITPDSEAAKRIEHQHNKCLAELSKPAGKEKVDIFTCEQVLQDILKESVKDNKCVNMYDVRLTDSYPSCGMNWPPDLTDVTPYLRRQDVVTALHVNPDKRTGWTECTGAVSSAFRASHSTPSIDLLPGLLEAGIPTLLFSGAEDLICNHLGTEAFLANMAWSGGTGMELSPGVLAPKRKWDFEGKAAGIYQEARNLTYVLFYDSSHMVPFDLPRRSRDMLDRFVGVDIASIGGTPVDSKIDGEKAGSETSVGGHTNSTAALEEQEAKLEEERYKAYYRSGEAALVVVLIAAAVFGWWVWRGRRRAANKGYAAVPLVGGYRDANGSTHANGKSHGTRDLEAGDFDENELDDLTSSRDGVSRRDMADQGDLGRDRYDIGSDSDDEEEEADVGNKGRASRKQGS</sequence>
<evidence type="ECO:0000256" key="12">
    <source>
        <dbReference type="ARBA" id="ARBA00023136"/>
    </source>
</evidence>
<evidence type="ECO:0000256" key="10">
    <source>
        <dbReference type="ARBA" id="ARBA00022989"/>
    </source>
</evidence>
<keyword evidence="10 20" id="KW-1133">Transmembrane helix</keyword>
<evidence type="ECO:0000256" key="3">
    <source>
        <dbReference type="ARBA" id="ARBA00009431"/>
    </source>
</evidence>
<dbReference type="SUPFAM" id="SSF53474">
    <property type="entry name" value="alpha/beta-Hydrolases"/>
    <property type="match status" value="1"/>
</dbReference>
<evidence type="ECO:0000256" key="8">
    <source>
        <dbReference type="ARBA" id="ARBA00022729"/>
    </source>
</evidence>
<keyword evidence="7" id="KW-0053">Apoptosis</keyword>
<dbReference type="InterPro" id="IPR029058">
    <property type="entry name" value="AB_hydrolase_fold"/>
</dbReference>
<keyword evidence="5" id="KW-0645">Protease</keyword>
<dbReference type="RefSeq" id="XP_017998488.1">
    <property type="nucleotide sequence ID" value="XM_018144226.1"/>
</dbReference>
<keyword evidence="9" id="KW-0378">Hydrolase</keyword>
<evidence type="ECO:0000256" key="1">
    <source>
        <dbReference type="ARBA" id="ARBA00001003"/>
    </source>
</evidence>
<evidence type="ECO:0000256" key="9">
    <source>
        <dbReference type="ARBA" id="ARBA00022801"/>
    </source>
</evidence>
<evidence type="ECO:0000313" key="22">
    <source>
        <dbReference type="Proteomes" id="UP000038010"/>
    </source>
</evidence>
<dbReference type="Gene3D" id="3.40.50.1820">
    <property type="entry name" value="alpha/beta hydrolase"/>
    <property type="match status" value="1"/>
</dbReference>
<feature type="compositionally biased region" description="Basic and acidic residues" evidence="19">
    <location>
        <begin position="604"/>
        <end position="623"/>
    </location>
</feature>
<evidence type="ECO:0000256" key="14">
    <source>
        <dbReference type="ARBA" id="ARBA00037042"/>
    </source>
</evidence>
<keyword evidence="8" id="KW-0732">Signal</keyword>
<proteinExistence type="inferred from homology"/>
<evidence type="ECO:0000256" key="20">
    <source>
        <dbReference type="SAM" id="Phobius"/>
    </source>
</evidence>